<evidence type="ECO:0000313" key="1">
    <source>
        <dbReference type="EMBL" id="GAI67918.1"/>
    </source>
</evidence>
<comment type="caution">
    <text evidence="1">The sequence shown here is derived from an EMBL/GenBank/DDBJ whole genome shotgun (WGS) entry which is preliminary data.</text>
</comment>
<proteinExistence type="predicted"/>
<sequence length="89" mass="10556">MPHKCEYCGSGDGQIEWHHPIPQIYEVGVHLCQRHHSLLYGRKELYPGETRETMEADRQKIRLLVKRRVARAINRFTYYLAEAEDKFKG</sequence>
<dbReference type="EMBL" id="BARW01000014">
    <property type="protein sequence ID" value="GAI67918.1"/>
    <property type="molecule type" value="Genomic_DNA"/>
</dbReference>
<protein>
    <submittedName>
        <fullName evidence="1">Uncharacterized protein</fullName>
    </submittedName>
</protein>
<organism evidence="1">
    <name type="scientific">marine sediment metagenome</name>
    <dbReference type="NCBI Taxonomy" id="412755"/>
    <lineage>
        <taxon>unclassified sequences</taxon>
        <taxon>metagenomes</taxon>
        <taxon>ecological metagenomes</taxon>
    </lineage>
</organism>
<accession>X1QI45</accession>
<gene>
    <name evidence="1" type="ORF">S12H4_00191</name>
</gene>
<reference evidence="1" key="1">
    <citation type="journal article" date="2014" name="Front. Microbiol.">
        <title>High frequency of phylogenetically diverse reductive dehalogenase-homologous genes in deep subseafloor sedimentary metagenomes.</title>
        <authorList>
            <person name="Kawai M."/>
            <person name="Futagami T."/>
            <person name="Toyoda A."/>
            <person name="Takaki Y."/>
            <person name="Nishi S."/>
            <person name="Hori S."/>
            <person name="Arai W."/>
            <person name="Tsubouchi T."/>
            <person name="Morono Y."/>
            <person name="Uchiyama I."/>
            <person name="Ito T."/>
            <person name="Fujiyama A."/>
            <person name="Inagaki F."/>
            <person name="Takami H."/>
        </authorList>
    </citation>
    <scope>NUCLEOTIDE SEQUENCE</scope>
    <source>
        <strain evidence="1">Expedition CK06-06</strain>
    </source>
</reference>
<dbReference type="AlphaFoldDB" id="X1QI45"/>
<name>X1QI45_9ZZZZ</name>